<dbReference type="EMBL" id="LR699553">
    <property type="protein sequence ID" value="VVD26499.1"/>
    <property type="molecule type" value="Genomic_DNA"/>
</dbReference>
<sequence length="66" mass="7113">MGRYTNPSLSVLKLIDVAFIGLDDLAQDTKCLAAILPDLGTLDVPARKAMLKLLLGAMHEGFRETA</sequence>
<name>A0A5Q4Z727_9BURK</name>
<evidence type="ECO:0000313" key="2">
    <source>
        <dbReference type="Proteomes" id="UP000325811"/>
    </source>
</evidence>
<evidence type="ECO:0000313" key="1">
    <source>
        <dbReference type="EMBL" id="VVD26499.1"/>
    </source>
</evidence>
<dbReference type="AlphaFoldDB" id="A0A5Q4Z727"/>
<gene>
    <name evidence="1" type="ORF">PDMSB3_0037</name>
</gene>
<keyword evidence="2" id="KW-1185">Reference proteome</keyword>
<protein>
    <submittedName>
        <fullName evidence="1">Uncharacterized protein</fullName>
    </submittedName>
</protein>
<accession>A0A5Q4Z727</accession>
<proteinExistence type="predicted"/>
<dbReference type="Proteomes" id="UP000325811">
    <property type="component" value="Chromosome I"/>
</dbReference>
<reference evidence="1 2" key="1">
    <citation type="submission" date="2019-08" db="EMBL/GenBank/DDBJ databases">
        <authorList>
            <person name="Herpell B J."/>
        </authorList>
    </citation>
    <scope>NUCLEOTIDE SEQUENCE [LARGE SCALE GENOMIC DNA]</scope>
    <source>
        <strain evidence="2">Msb3</strain>
    </source>
</reference>
<organism evidence="1 2">
    <name type="scientific">Paraburkholderia dioscoreae</name>
    <dbReference type="NCBI Taxonomy" id="2604047"/>
    <lineage>
        <taxon>Bacteria</taxon>
        <taxon>Pseudomonadati</taxon>
        <taxon>Pseudomonadota</taxon>
        <taxon>Betaproteobacteria</taxon>
        <taxon>Burkholderiales</taxon>
        <taxon>Burkholderiaceae</taxon>
        <taxon>Paraburkholderia</taxon>
    </lineage>
</organism>
<dbReference type="KEGG" id="pdio:PDMSB3_0037"/>